<dbReference type="SMART" id="SM00220">
    <property type="entry name" value="S_TKc"/>
    <property type="match status" value="1"/>
</dbReference>
<keyword evidence="10 17" id="KW-0547">Nucleotide-binding</keyword>
<dbReference type="SUPFAM" id="SSF56112">
    <property type="entry name" value="Protein kinase-like (PK-like)"/>
    <property type="match status" value="1"/>
</dbReference>
<dbReference type="GO" id="GO:0046620">
    <property type="term" value="P:regulation of organ growth"/>
    <property type="evidence" value="ECO:0007669"/>
    <property type="project" value="TreeGrafter"/>
</dbReference>
<evidence type="ECO:0000256" key="12">
    <source>
        <dbReference type="ARBA" id="ARBA00022840"/>
    </source>
</evidence>
<feature type="region of interest" description="Disordered" evidence="18">
    <location>
        <begin position="1"/>
        <end position="24"/>
    </location>
</feature>
<keyword evidence="5" id="KW-0963">Cytoplasm</keyword>
<evidence type="ECO:0000256" key="13">
    <source>
        <dbReference type="ARBA" id="ARBA00022842"/>
    </source>
</evidence>
<evidence type="ECO:0000256" key="16">
    <source>
        <dbReference type="ARBA" id="ARBA00048679"/>
    </source>
</evidence>
<feature type="compositionally biased region" description="Low complexity" evidence="18">
    <location>
        <begin position="388"/>
        <end position="398"/>
    </location>
</feature>
<keyword evidence="6" id="KW-0723">Serine/threonine-protein kinase</keyword>
<dbReference type="GO" id="GO:0022604">
    <property type="term" value="P:regulation of cell morphogenesis"/>
    <property type="evidence" value="ECO:0007669"/>
    <property type="project" value="UniProtKB-ARBA"/>
</dbReference>
<dbReference type="FunFam" id="3.30.200.20:FF:000391">
    <property type="entry name" value="Large tumor suppressor kinase 1"/>
    <property type="match status" value="1"/>
</dbReference>
<evidence type="ECO:0000313" key="22">
    <source>
        <dbReference type="EMBL" id="KAK7794730.1"/>
    </source>
</evidence>
<dbReference type="InterPro" id="IPR008271">
    <property type="entry name" value="Ser/Thr_kinase_AS"/>
</dbReference>
<keyword evidence="7" id="KW-0597">Phosphoprotein</keyword>
<dbReference type="PANTHER" id="PTHR24356">
    <property type="entry name" value="SERINE/THREONINE-PROTEIN KINASE"/>
    <property type="match status" value="1"/>
</dbReference>
<accession>A0AAN9VGL7</accession>
<evidence type="ECO:0000256" key="14">
    <source>
        <dbReference type="ARBA" id="ARBA00023212"/>
    </source>
</evidence>
<dbReference type="PROSITE" id="PS50011">
    <property type="entry name" value="PROTEIN_KINASE_DOM"/>
    <property type="match status" value="1"/>
</dbReference>
<dbReference type="EC" id="2.7.11.1" evidence="4"/>
<dbReference type="GO" id="GO:0051093">
    <property type="term" value="P:negative regulation of developmental process"/>
    <property type="evidence" value="ECO:0007669"/>
    <property type="project" value="UniProtKB-ARBA"/>
</dbReference>
<dbReference type="InterPro" id="IPR017441">
    <property type="entry name" value="Protein_kinase_ATP_BS"/>
</dbReference>
<feature type="compositionally biased region" description="Low complexity" evidence="18">
    <location>
        <begin position="272"/>
        <end position="296"/>
    </location>
</feature>
<keyword evidence="11" id="KW-0418">Kinase</keyword>
<dbReference type="GO" id="GO:0009966">
    <property type="term" value="P:regulation of signal transduction"/>
    <property type="evidence" value="ECO:0007669"/>
    <property type="project" value="UniProtKB-ARBA"/>
</dbReference>
<feature type="compositionally biased region" description="Pro residues" evidence="18">
    <location>
        <begin position="446"/>
        <end position="465"/>
    </location>
</feature>
<feature type="region of interest" description="Disordered" evidence="18">
    <location>
        <begin position="582"/>
        <end position="708"/>
    </location>
</feature>
<evidence type="ECO:0000256" key="2">
    <source>
        <dbReference type="ARBA" id="ARBA00004300"/>
    </source>
</evidence>
<feature type="domain" description="UBA" evidence="20">
    <location>
        <begin position="88"/>
        <end position="128"/>
    </location>
</feature>
<dbReference type="InterPro" id="IPR000719">
    <property type="entry name" value="Prot_kinase_dom"/>
</dbReference>
<dbReference type="InterPro" id="IPR050236">
    <property type="entry name" value="Ser_Thr_kinase_AGC"/>
</dbReference>
<feature type="compositionally biased region" description="Pro residues" evidence="18">
    <location>
        <begin position="252"/>
        <end position="261"/>
    </location>
</feature>
<dbReference type="GO" id="GO:0004674">
    <property type="term" value="F:protein serine/threonine kinase activity"/>
    <property type="evidence" value="ECO:0007669"/>
    <property type="project" value="UniProtKB-KW"/>
</dbReference>
<feature type="compositionally biased region" description="Basic and acidic residues" evidence="18">
    <location>
        <begin position="691"/>
        <end position="708"/>
    </location>
</feature>
<feature type="compositionally biased region" description="Low complexity" evidence="18">
    <location>
        <begin position="173"/>
        <end position="182"/>
    </location>
</feature>
<feature type="domain" description="AGC-kinase C-terminal" evidence="21">
    <location>
        <begin position="1086"/>
        <end position="1160"/>
    </location>
</feature>
<dbReference type="PROSITE" id="PS00108">
    <property type="entry name" value="PROTEIN_KINASE_ST"/>
    <property type="match status" value="1"/>
</dbReference>
<evidence type="ECO:0000256" key="6">
    <source>
        <dbReference type="ARBA" id="ARBA00022527"/>
    </source>
</evidence>
<dbReference type="Pfam" id="PF00069">
    <property type="entry name" value="Pkinase"/>
    <property type="match status" value="2"/>
</dbReference>
<comment type="caution">
    <text evidence="22">The sequence shown here is derived from an EMBL/GenBank/DDBJ whole genome shotgun (WGS) entry which is preliminary data.</text>
</comment>
<evidence type="ECO:0000256" key="15">
    <source>
        <dbReference type="ARBA" id="ARBA00047899"/>
    </source>
</evidence>
<feature type="compositionally biased region" description="Low complexity" evidence="18">
    <location>
        <begin position="605"/>
        <end position="619"/>
    </location>
</feature>
<dbReference type="GO" id="GO:0000082">
    <property type="term" value="P:G1/S transition of mitotic cell cycle"/>
    <property type="evidence" value="ECO:0007669"/>
    <property type="project" value="TreeGrafter"/>
</dbReference>
<keyword evidence="8" id="KW-0808">Transferase</keyword>
<dbReference type="SMART" id="SM00165">
    <property type="entry name" value="UBA"/>
    <property type="match status" value="1"/>
</dbReference>
<keyword evidence="13" id="KW-0460">Magnesium</keyword>
<evidence type="ECO:0000256" key="17">
    <source>
        <dbReference type="PROSITE-ProRule" id="PRU10141"/>
    </source>
</evidence>
<dbReference type="GO" id="GO:0043065">
    <property type="term" value="P:positive regulation of apoptotic process"/>
    <property type="evidence" value="ECO:0007669"/>
    <property type="project" value="TreeGrafter"/>
</dbReference>
<feature type="compositionally biased region" description="Polar residues" evidence="18">
    <location>
        <begin position="359"/>
        <end position="387"/>
    </location>
</feature>
<evidence type="ECO:0000256" key="4">
    <source>
        <dbReference type="ARBA" id="ARBA00012513"/>
    </source>
</evidence>
<dbReference type="Pfam" id="PF00627">
    <property type="entry name" value="UBA"/>
    <property type="match status" value="1"/>
</dbReference>
<feature type="region of interest" description="Disordered" evidence="18">
    <location>
        <begin position="160"/>
        <end position="518"/>
    </location>
</feature>
<dbReference type="GO" id="GO:0005524">
    <property type="term" value="F:ATP binding"/>
    <property type="evidence" value="ECO:0007669"/>
    <property type="project" value="UniProtKB-UniRule"/>
</dbReference>
<dbReference type="FunFam" id="1.10.510.10:FF:000199">
    <property type="entry name" value="Non-specific serine/threonine protein kinase"/>
    <property type="match status" value="1"/>
</dbReference>
<evidence type="ECO:0000259" key="20">
    <source>
        <dbReference type="PROSITE" id="PS50030"/>
    </source>
</evidence>
<dbReference type="InterPro" id="IPR049761">
    <property type="entry name" value="LATS1-like_MobB"/>
</dbReference>
<feature type="region of interest" description="Disordered" evidence="18">
    <location>
        <begin position="1107"/>
        <end position="1135"/>
    </location>
</feature>
<evidence type="ECO:0000256" key="7">
    <source>
        <dbReference type="ARBA" id="ARBA00022553"/>
    </source>
</evidence>
<dbReference type="Proteomes" id="UP001378592">
    <property type="component" value="Unassembled WGS sequence"/>
</dbReference>
<dbReference type="SUPFAM" id="SSF46934">
    <property type="entry name" value="UBA-like"/>
    <property type="match status" value="1"/>
</dbReference>
<comment type="catalytic activity">
    <reaction evidence="15">
        <text>L-threonyl-[protein] + ATP = O-phospho-L-threonyl-[protein] + ADP + H(+)</text>
        <dbReference type="Rhea" id="RHEA:46608"/>
        <dbReference type="Rhea" id="RHEA-COMP:11060"/>
        <dbReference type="Rhea" id="RHEA-COMP:11605"/>
        <dbReference type="ChEBI" id="CHEBI:15378"/>
        <dbReference type="ChEBI" id="CHEBI:30013"/>
        <dbReference type="ChEBI" id="CHEBI:30616"/>
        <dbReference type="ChEBI" id="CHEBI:61977"/>
        <dbReference type="ChEBI" id="CHEBI:456216"/>
        <dbReference type="EC" id="2.7.11.1"/>
    </reaction>
</comment>
<dbReference type="GO" id="GO:0042308">
    <property type="term" value="P:negative regulation of protein import into nucleus"/>
    <property type="evidence" value="ECO:0007669"/>
    <property type="project" value="UniProtKB-ARBA"/>
</dbReference>
<evidence type="ECO:0000256" key="11">
    <source>
        <dbReference type="ARBA" id="ARBA00022777"/>
    </source>
</evidence>
<comment type="catalytic activity">
    <reaction evidence="16">
        <text>L-seryl-[protein] + ATP = O-phospho-L-seryl-[protein] + ADP + H(+)</text>
        <dbReference type="Rhea" id="RHEA:17989"/>
        <dbReference type="Rhea" id="RHEA-COMP:9863"/>
        <dbReference type="Rhea" id="RHEA-COMP:11604"/>
        <dbReference type="ChEBI" id="CHEBI:15378"/>
        <dbReference type="ChEBI" id="CHEBI:29999"/>
        <dbReference type="ChEBI" id="CHEBI:30616"/>
        <dbReference type="ChEBI" id="CHEBI:83421"/>
        <dbReference type="ChEBI" id="CHEBI:456216"/>
        <dbReference type="EC" id="2.7.11.1"/>
    </reaction>
</comment>
<dbReference type="InterPro" id="IPR015940">
    <property type="entry name" value="UBA"/>
</dbReference>
<comment type="cofactor">
    <cofactor evidence="1">
        <name>Mg(2+)</name>
        <dbReference type="ChEBI" id="CHEBI:18420"/>
    </cofactor>
</comment>
<evidence type="ECO:0000256" key="3">
    <source>
        <dbReference type="ARBA" id="ARBA00009903"/>
    </source>
</evidence>
<feature type="compositionally biased region" description="Pro residues" evidence="18">
    <location>
        <begin position="333"/>
        <end position="354"/>
    </location>
</feature>
<dbReference type="PANTHER" id="PTHR24356:SF418">
    <property type="entry name" value="SERINE_THREONINE-PROTEIN KINASE WARTS"/>
    <property type="match status" value="1"/>
</dbReference>
<dbReference type="InterPro" id="IPR000961">
    <property type="entry name" value="AGC-kinase_C"/>
</dbReference>
<keyword evidence="9" id="KW-0479">Metal-binding</keyword>
<dbReference type="InterPro" id="IPR009060">
    <property type="entry name" value="UBA-like_sf"/>
</dbReference>
<dbReference type="CDD" id="cd05598">
    <property type="entry name" value="STKc_LATS"/>
    <property type="match status" value="1"/>
</dbReference>
<feature type="compositionally biased region" description="Low complexity" evidence="18">
    <location>
        <begin position="496"/>
        <end position="516"/>
    </location>
</feature>
<dbReference type="CDD" id="cd21778">
    <property type="entry name" value="MobB_LATS1"/>
    <property type="match status" value="1"/>
</dbReference>
<feature type="compositionally biased region" description="Polar residues" evidence="18">
    <location>
        <begin position="1"/>
        <end position="21"/>
    </location>
</feature>
<dbReference type="PROSITE" id="PS00107">
    <property type="entry name" value="PROTEIN_KINASE_ATP"/>
    <property type="match status" value="1"/>
</dbReference>
<dbReference type="Gene3D" id="1.10.510.10">
    <property type="entry name" value="Transferase(Phosphotransferase) domain 1"/>
    <property type="match status" value="1"/>
</dbReference>
<organism evidence="22 23">
    <name type="scientific">Gryllus longicercus</name>
    <dbReference type="NCBI Taxonomy" id="2509291"/>
    <lineage>
        <taxon>Eukaryota</taxon>
        <taxon>Metazoa</taxon>
        <taxon>Ecdysozoa</taxon>
        <taxon>Arthropoda</taxon>
        <taxon>Hexapoda</taxon>
        <taxon>Insecta</taxon>
        <taxon>Pterygota</taxon>
        <taxon>Neoptera</taxon>
        <taxon>Polyneoptera</taxon>
        <taxon>Orthoptera</taxon>
        <taxon>Ensifera</taxon>
        <taxon>Gryllidea</taxon>
        <taxon>Grylloidea</taxon>
        <taxon>Gryllidae</taxon>
        <taxon>Gryllinae</taxon>
        <taxon>Gryllus</taxon>
    </lineage>
</organism>
<gene>
    <name evidence="22" type="ORF">R5R35_009620</name>
</gene>
<dbReference type="GO" id="GO:0035329">
    <property type="term" value="P:hippo signaling"/>
    <property type="evidence" value="ECO:0007669"/>
    <property type="project" value="UniProtKB-ARBA"/>
</dbReference>
<evidence type="ECO:0000256" key="9">
    <source>
        <dbReference type="ARBA" id="ARBA00022723"/>
    </source>
</evidence>
<dbReference type="GO" id="GO:0045177">
    <property type="term" value="C:apical part of cell"/>
    <property type="evidence" value="ECO:0007669"/>
    <property type="project" value="UniProtKB-ARBA"/>
</dbReference>
<keyword evidence="14" id="KW-0206">Cytoskeleton</keyword>
<keyword evidence="12 17" id="KW-0067">ATP-binding</keyword>
<dbReference type="InterPro" id="IPR011009">
    <property type="entry name" value="Kinase-like_dom_sf"/>
</dbReference>
<evidence type="ECO:0000256" key="8">
    <source>
        <dbReference type="ARBA" id="ARBA00022679"/>
    </source>
</evidence>
<dbReference type="PROSITE" id="PS50030">
    <property type="entry name" value="UBA"/>
    <property type="match status" value="1"/>
</dbReference>
<feature type="binding site" evidence="17">
    <location>
        <position position="812"/>
    </location>
    <ligand>
        <name>ATP</name>
        <dbReference type="ChEBI" id="CHEBI:30616"/>
    </ligand>
</feature>
<dbReference type="AlphaFoldDB" id="A0AAN9VGL7"/>
<dbReference type="Gene3D" id="3.30.200.20">
    <property type="entry name" value="Phosphorylase Kinase, domain 1"/>
    <property type="match status" value="1"/>
</dbReference>
<dbReference type="PROSITE" id="PS51285">
    <property type="entry name" value="AGC_KINASE_CTER"/>
    <property type="match status" value="1"/>
</dbReference>
<dbReference type="Gene3D" id="1.10.8.10">
    <property type="entry name" value="DNA helicase RuvA subunit, C-terminal domain"/>
    <property type="match status" value="1"/>
</dbReference>
<evidence type="ECO:0000256" key="1">
    <source>
        <dbReference type="ARBA" id="ARBA00001946"/>
    </source>
</evidence>
<dbReference type="EMBL" id="JAZDUA010000322">
    <property type="protein sequence ID" value="KAK7794730.1"/>
    <property type="molecule type" value="Genomic_DNA"/>
</dbReference>
<sequence length="1179" mass="127454">MGQQYIATMNPATSGKSSTRASGYHQKALQEIRNSLLPFATSGVGENVGSSAASTISTLSTTSGVSSASGLSGLSAASGSNGVDKDYSLYRQSVSQLVTMGYSEEAGLRALKLANGRVDAALDLLVKQQQQTEPVNGLSKGPATGLSVLNTKLIRKPSLERELSLQPRSPALDSGIGSSSRSDSPRLAELATHPQLSRQYSPSSFAEPPPPPPPRCSSTPPPPPPPHPSSHPSSHPYPSPDMKKLLQRMSPAPVPSRPPAALPSSAGGGSSGPQAQQRGTSPVTSTSSGVSSTSSGRQPMILQNGPQVQQQLTQQMQALNLYQSNSVASSPSAEPPPPYPLVPPSPTVPPPPPSYTASIQSRQSPTQSQDYRKSPSSGIYSGTTSAGSPSPITVSVSSPTPPSVARPTPLQAWGARQAKTQPPIIMQSVKSTQVQKPVLQTAIAPTAPPPVTASPQSPPQPPPPSYASSIQQKQQAPAPPYPLPSQKPAIAVPGQPVSSPATTASPVTVPTTDPPSYASSIQALAVQRGMVSPGVHMHHPLPPPPYGPTGEDTLAPLLANTGAQVATVESTATPRASAVVQSTSLHHPPLQRKFSPVVNVDPGNARSESPGSTSSAESRVVPQTGVGVGFSSPVDNTIGLPQQTPPLPPVASSSVANKNKNNPVSVQNGGDRRPSHPGGPPYKINHQSPIPERKNVSKEKEEERRDCKVRNYSPQAFKFFMEQHVENVLKSHKQRVFRRLQLETEMAKIGLSAEAQCQMRKMLSQKESNYIRLKRAKMDKSMFTKIKPIGVGAFGEVALVRKIDTNHLYAMKTLRKADVLKRNQVAHVKAERDILAEADNEWVVKLYYSFQDKDNLYFVMDYIPGGDLMSLLIKLGIFEEPLARFYIAELTCAVESVHKMGFIHRDIKPDNILIDRDGHIKLTDFGLCTGFRWTHNSKYYQRNGEHGRQDSMDPTEDWNNECRCHQLKPLERRRKREHQRCLAHSLVGTPNYIAPEVLLRTGYTQLCDWWSVGVILYEMLVGSPPFLAGTPAETQLKVINWETTLQIPKAANLSPEGMDLILKLCTSADKRLGKNASEVKAHPFFNAIDFEKGLRRQVAPYIPKIQYPTDTSNFDPVDPDRLRNSGSSGSDKSDEFLDNKPYHGFFEFTFRRFFDDGGGGPAYANKINLDDDNQGPVYV</sequence>
<keyword evidence="23" id="KW-1185">Reference proteome</keyword>
<dbReference type="GO" id="GO:0048731">
    <property type="term" value="P:system development"/>
    <property type="evidence" value="ECO:0007669"/>
    <property type="project" value="UniProtKB-ARBA"/>
</dbReference>
<feature type="compositionally biased region" description="Low complexity" evidence="18">
    <location>
        <begin position="466"/>
        <end position="476"/>
    </location>
</feature>
<dbReference type="GO" id="GO:0046872">
    <property type="term" value="F:metal ion binding"/>
    <property type="evidence" value="ECO:0007669"/>
    <property type="project" value="UniProtKB-KW"/>
</dbReference>
<protein>
    <recommendedName>
        <fullName evidence="4">non-specific serine/threonine protein kinase</fullName>
        <ecNumber evidence="4">2.7.11.1</ecNumber>
    </recommendedName>
</protein>
<evidence type="ECO:0000259" key="21">
    <source>
        <dbReference type="PROSITE" id="PS51285"/>
    </source>
</evidence>
<dbReference type="GO" id="GO:0009653">
    <property type="term" value="P:anatomical structure morphogenesis"/>
    <property type="evidence" value="ECO:0007669"/>
    <property type="project" value="UniProtKB-ARBA"/>
</dbReference>
<dbReference type="GO" id="GO:0048814">
    <property type="term" value="P:regulation of dendrite morphogenesis"/>
    <property type="evidence" value="ECO:0007669"/>
    <property type="project" value="UniProtKB-ARBA"/>
</dbReference>
<feature type="domain" description="Protein kinase" evidence="19">
    <location>
        <begin position="783"/>
        <end position="1085"/>
    </location>
</feature>
<feature type="compositionally biased region" description="Low complexity" evidence="18">
    <location>
        <begin position="303"/>
        <end position="317"/>
    </location>
</feature>
<comment type="subcellular location">
    <subcellularLocation>
        <location evidence="2">Cytoplasm</location>
        <location evidence="2">Cytoskeleton</location>
        <location evidence="2">Microtubule organizing center</location>
        <location evidence="2">Centrosome</location>
    </subcellularLocation>
</comment>
<dbReference type="GO" id="GO:0005737">
    <property type="term" value="C:cytoplasm"/>
    <property type="evidence" value="ECO:0007669"/>
    <property type="project" value="UniProtKB-ARBA"/>
</dbReference>
<feature type="compositionally biased region" description="Polar residues" evidence="18">
    <location>
        <begin position="633"/>
        <end position="642"/>
    </location>
</feature>
<evidence type="ECO:0000256" key="10">
    <source>
        <dbReference type="ARBA" id="ARBA00022741"/>
    </source>
</evidence>
<proteinExistence type="inferred from homology"/>
<reference evidence="22 23" key="1">
    <citation type="submission" date="2024-03" db="EMBL/GenBank/DDBJ databases">
        <title>The genome assembly and annotation of the cricket Gryllus longicercus Weissman &amp; Gray.</title>
        <authorList>
            <person name="Szrajer S."/>
            <person name="Gray D."/>
            <person name="Ylla G."/>
        </authorList>
    </citation>
    <scope>NUCLEOTIDE SEQUENCE [LARGE SCALE GENOMIC DNA]</scope>
    <source>
        <strain evidence="22">DAG 2021-001</strain>
        <tissue evidence="22">Whole body minus gut</tissue>
    </source>
</reference>
<dbReference type="GO" id="GO:0005813">
    <property type="term" value="C:centrosome"/>
    <property type="evidence" value="ECO:0007669"/>
    <property type="project" value="UniProtKB-SubCell"/>
</dbReference>
<dbReference type="FunFam" id="1.10.510.10:FF:000086">
    <property type="entry name" value="Non-specific serine/threonine protein kinase"/>
    <property type="match status" value="1"/>
</dbReference>
<evidence type="ECO:0000313" key="23">
    <source>
        <dbReference type="Proteomes" id="UP001378592"/>
    </source>
</evidence>
<feature type="compositionally biased region" description="Low complexity" evidence="18">
    <location>
        <begin position="650"/>
        <end position="666"/>
    </location>
</feature>
<evidence type="ECO:0000259" key="19">
    <source>
        <dbReference type="PROSITE" id="PS50011"/>
    </source>
</evidence>
<name>A0AAN9VGL7_9ORTH</name>
<comment type="similarity">
    <text evidence="3">Belongs to the protein kinase superfamily. AGC Ser/Thr protein kinase family.</text>
</comment>
<dbReference type="CDD" id="cd14270">
    <property type="entry name" value="UBA"/>
    <property type="match status" value="1"/>
</dbReference>
<evidence type="ECO:0000256" key="18">
    <source>
        <dbReference type="SAM" id="MobiDB-lite"/>
    </source>
</evidence>
<feature type="compositionally biased region" description="Pro residues" evidence="18">
    <location>
        <begin position="207"/>
        <end position="239"/>
    </location>
</feature>
<evidence type="ECO:0000256" key="5">
    <source>
        <dbReference type="ARBA" id="ARBA00022490"/>
    </source>
</evidence>
<dbReference type="GO" id="GO:0071944">
    <property type="term" value="C:cell periphery"/>
    <property type="evidence" value="ECO:0007669"/>
    <property type="project" value="UniProtKB-ARBA"/>
</dbReference>